<dbReference type="InterPro" id="IPR036156">
    <property type="entry name" value="Beta-gal/glucu_dom_sf"/>
</dbReference>
<feature type="domain" description="DUF4982" evidence="8">
    <location>
        <begin position="610"/>
        <end position="674"/>
    </location>
</feature>
<feature type="chain" id="PRO_5021807041" evidence="4">
    <location>
        <begin position="26"/>
        <end position="782"/>
    </location>
</feature>
<dbReference type="PRINTS" id="PR00132">
    <property type="entry name" value="GLHYDRLASE2"/>
</dbReference>
<dbReference type="Proteomes" id="UP000317289">
    <property type="component" value="Unassembled WGS sequence"/>
</dbReference>
<dbReference type="EMBL" id="FXTA01000002">
    <property type="protein sequence ID" value="SMO53520.1"/>
    <property type="molecule type" value="Genomic_DNA"/>
</dbReference>
<feature type="domain" description="Glycoside hydrolase family 2 catalytic" evidence="6">
    <location>
        <begin position="299"/>
        <end position="438"/>
    </location>
</feature>
<dbReference type="InterPro" id="IPR032311">
    <property type="entry name" value="DUF4982"/>
</dbReference>
<name>A0A521C484_9FLAO</name>
<dbReference type="SUPFAM" id="SSF49303">
    <property type="entry name" value="beta-Galactosidase/glucuronidase domain"/>
    <property type="match status" value="1"/>
</dbReference>
<keyword evidence="2" id="KW-0378">Hydrolase</keyword>
<dbReference type="InterPro" id="IPR008979">
    <property type="entry name" value="Galactose-bd-like_sf"/>
</dbReference>
<dbReference type="Pfam" id="PF16355">
    <property type="entry name" value="DUF4982"/>
    <property type="match status" value="1"/>
</dbReference>
<evidence type="ECO:0000256" key="4">
    <source>
        <dbReference type="SAM" id="SignalP"/>
    </source>
</evidence>
<evidence type="ECO:0000259" key="5">
    <source>
        <dbReference type="Pfam" id="PF00703"/>
    </source>
</evidence>
<evidence type="ECO:0000259" key="6">
    <source>
        <dbReference type="Pfam" id="PF02836"/>
    </source>
</evidence>
<evidence type="ECO:0000313" key="11">
    <source>
        <dbReference type="Proteomes" id="UP000317289"/>
    </source>
</evidence>
<dbReference type="Gene3D" id="3.20.20.80">
    <property type="entry name" value="Glycosidases"/>
    <property type="match status" value="1"/>
</dbReference>
<feature type="domain" description="Glycoside hydrolase family 2 immunoglobulin-like beta-sandwich" evidence="5">
    <location>
        <begin position="201"/>
        <end position="296"/>
    </location>
</feature>
<dbReference type="SUPFAM" id="SSF49785">
    <property type="entry name" value="Galactose-binding domain-like"/>
    <property type="match status" value="1"/>
</dbReference>
<dbReference type="InterPro" id="IPR013783">
    <property type="entry name" value="Ig-like_fold"/>
</dbReference>
<dbReference type="GO" id="GO:0005975">
    <property type="term" value="P:carbohydrate metabolic process"/>
    <property type="evidence" value="ECO:0007669"/>
    <property type="project" value="InterPro"/>
</dbReference>
<feature type="domain" description="Glycosyl hydrolases family 2 sugar binding" evidence="7">
    <location>
        <begin position="35"/>
        <end position="172"/>
    </location>
</feature>
<keyword evidence="3" id="KW-0326">Glycosidase</keyword>
<protein>
    <submittedName>
        <fullName evidence="10">Beta-galactosidase</fullName>
    </submittedName>
</protein>
<proteinExistence type="inferred from homology"/>
<dbReference type="PANTHER" id="PTHR42732">
    <property type="entry name" value="BETA-GALACTOSIDASE"/>
    <property type="match status" value="1"/>
</dbReference>
<evidence type="ECO:0000256" key="2">
    <source>
        <dbReference type="ARBA" id="ARBA00022801"/>
    </source>
</evidence>
<dbReference type="Pfam" id="PF02837">
    <property type="entry name" value="Glyco_hydro_2_N"/>
    <property type="match status" value="1"/>
</dbReference>
<dbReference type="InterPro" id="IPR051913">
    <property type="entry name" value="GH2_Domain-Containing"/>
</dbReference>
<organism evidence="10 11">
    <name type="scientific">Flavobacterium resistens</name>
    <dbReference type="NCBI Taxonomy" id="443612"/>
    <lineage>
        <taxon>Bacteria</taxon>
        <taxon>Pseudomonadati</taxon>
        <taxon>Bacteroidota</taxon>
        <taxon>Flavobacteriia</taxon>
        <taxon>Flavobacteriales</taxon>
        <taxon>Flavobacteriaceae</taxon>
        <taxon>Flavobacterium</taxon>
    </lineage>
</organism>
<evidence type="ECO:0000313" key="10">
    <source>
        <dbReference type="EMBL" id="SMO53520.1"/>
    </source>
</evidence>
<dbReference type="InterPro" id="IPR017853">
    <property type="entry name" value="GH"/>
</dbReference>
<feature type="domain" description="Glycoside hydrolase family 2" evidence="9">
    <location>
        <begin position="697"/>
        <end position="779"/>
    </location>
</feature>
<dbReference type="GO" id="GO:0004553">
    <property type="term" value="F:hydrolase activity, hydrolyzing O-glycosyl compounds"/>
    <property type="evidence" value="ECO:0007669"/>
    <property type="project" value="InterPro"/>
</dbReference>
<dbReference type="Pfam" id="PF18565">
    <property type="entry name" value="Glyco_hydro2_C5"/>
    <property type="match status" value="1"/>
</dbReference>
<gene>
    <name evidence="10" type="ORF">SAMN06265349_102131</name>
</gene>
<dbReference type="InterPro" id="IPR006101">
    <property type="entry name" value="Glyco_hydro_2"/>
</dbReference>
<dbReference type="InterPro" id="IPR006103">
    <property type="entry name" value="Glyco_hydro_2_cat"/>
</dbReference>
<accession>A0A521C484</accession>
<dbReference type="InterPro" id="IPR040605">
    <property type="entry name" value="Glyco_hydro2_dom5"/>
</dbReference>
<dbReference type="Gene3D" id="2.60.40.10">
    <property type="entry name" value="Immunoglobulins"/>
    <property type="match status" value="3"/>
</dbReference>
<dbReference type="AlphaFoldDB" id="A0A521C484"/>
<dbReference type="InterPro" id="IPR006102">
    <property type="entry name" value="Ig-like_GH2"/>
</dbReference>
<dbReference type="SUPFAM" id="SSF51445">
    <property type="entry name" value="(Trans)glycosidases"/>
    <property type="match status" value="1"/>
</dbReference>
<dbReference type="Pfam" id="PF02836">
    <property type="entry name" value="Glyco_hydro_2_C"/>
    <property type="match status" value="1"/>
</dbReference>
<dbReference type="Pfam" id="PF00703">
    <property type="entry name" value="Glyco_hydro_2"/>
    <property type="match status" value="1"/>
</dbReference>
<dbReference type="InterPro" id="IPR006104">
    <property type="entry name" value="Glyco_hydro_2_N"/>
</dbReference>
<feature type="signal peptide" evidence="4">
    <location>
        <begin position="1"/>
        <end position="25"/>
    </location>
</feature>
<evidence type="ECO:0000259" key="9">
    <source>
        <dbReference type="Pfam" id="PF18565"/>
    </source>
</evidence>
<dbReference type="Gene3D" id="2.60.120.260">
    <property type="entry name" value="Galactose-binding domain-like"/>
    <property type="match status" value="1"/>
</dbReference>
<evidence type="ECO:0000259" key="8">
    <source>
        <dbReference type="Pfam" id="PF16355"/>
    </source>
</evidence>
<evidence type="ECO:0000259" key="7">
    <source>
        <dbReference type="Pfam" id="PF02837"/>
    </source>
</evidence>
<evidence type="ECO:0000256" key="3">
    <source>
        <dbReference type="ARBA" id="ARBA00023295"/>
    </source>
</evidence>
<evidence type="ECO:0000256" key="1">
    <source>
        <dbReference type="ARBA" id="ARBA00007401"/>
    </source>
</evidence>
<sequence length="782" mass="89236">MNIFSKNIFFLLSFLLTFSFGKAQAQSRTKVNFGADWEFKREETPAQDWEKVTIPHTARLEKLVVIKQFQGTSWYQKKFKTAISKDQKAFIYFEGVMQEADVWINDKKVTNHKGGYLPFTVDVTPYLNANNENTIKVKVNNEDNPDFLPGKPIKDLDFNYYGGIYRNVYFITTSKLHITDAVNANKVASGGLYVNFRNINKTEASGTVQVHLQNDFDAEQKASLKFILTDNKGKKTEIKSDNFSVKPNTDFVLTQNISVANPKLWSIHNPNLYKLEVQIISNNKVVDSYSEKIGIRKSEIKADGYYLNDEKIYITGTNEHQEYPYLGYAISDEAQYRDAVKIKNAGFDFVRMSHYPHAEAFLNACDELGILVMNSLTGWQFFGGEQFQKSAYQDIRDMARRDRNHPSIVFWEASLNETNMSPEFMKEATKTLKEELPFDHNYSASWIDNDNYDIFIPARQHAKAPDYWTKYNKGNRKIFIAEYGDWEYYAQNAGFNQTEFANLKEEERTSRQLRSAGEKRLLQQAYNFQEASNSNRKGASTIGEANWVMFDYNRGYSPDLESSGISDIFRIPKFAYYFYQSQRDAKVVLDKKLFSGPMVNIANFWTPESPLNVTVYSNCDEVALYVNDILISKQKPTVNNNSDKLEHAPFIFKVTAFQAGTLRAEGFIKGKKVASNTVKTPEKASKIELSYDLSSVKINLEFPDMVFVYAKITDANGTVIPTATNEVTFALSEGNSEIIGQNPVQAEAGIATIILKTKDLKKKIVLKATSNNLQENTITITK</sequence>
<comment type="similarity">
    <text evidence="1">Belongs to the glycosyl hydrolase 2 family.</text>
</comment>
<keyword evidence="4" id="KW-0732">Signal</keyword>
<reference evidence="10 11" key="1">
    <citation type="submission" date="2017-05" db="EMBL/GenBank/DDBJ databases">
        <authorList>
            <person name="Varghese N."/>
            <person name="Submissions S."/>
        </authorList>
    </citation>
    <scope>NUCLEOTIDE SEQUENCE [LARGE SCALE GENOMIC DNA]</scope>
    <source>
        <strain evidence="10 11">DSM 19382</strain>
    </source>
</reference>
<dbReference type="RefSeq" id="WP_154275382.1">
    <property type="nucleotide sequence ID" value="NZ_FXTA01000002.1"/>
</dbReference>
<dbReference type="PANTHER" id="PTHR42732:SF1">
    <property type="entry name" value="BETA-MANNOSIDASE"/>
    <property type="match status" value="1"/>
</dbReference>